<keyword evidence="2" id="KW-1133">Transmembrane helix</keyword>
<evidence type="ECO:0000313" key="4">
    <source>
        <dbReference type="Proteomes" id="UP001283361"/>
    </source>
</evidence>
<accession>A0AAE0ZYM9</accession>
<evidence type="ECO:0000256" key="2">
    <source>
        <dbReference type="SAM" id="Phobius"/>
    </source>
</evidence>
<gene>
    <name evidence="3" type="ORF">RRG08_064194</name>
</gene>
<feature type="region of interest" description="Disordered" evidence="1">
    <location>
        <begin position="1"/>
        <end position="21"/>
    </location>
</feature>
<sequence>MATENGVLIRKHPQRPPPPQDEGWSWMIVLGVFIYAFFMVGIAKSCSLFLLEFAGVFRVSIAFATMPLNLSGIIYAFGGR</sequence>
<feature type="transmembrane region" description="Helical" evidence="2">
    <location>
        <begin position="23"/>
        <end position="43"/>
    </location>
</feature>
<organism evidence="3 4">
    <name type="scientific">Elysia crispata</name>
    <name type="common">lettuce slug</name>
    <dbReference type="NCBI Taxonomy" id="231223"/>
    <lineage>
        <taxon>Eukaryota</taxon>
        <taxon>Metazoa</taxon>
        <taxon>Spiralia</taxon>
        <taxon>Lophotrochozoa</taxon>
        <taxon>Mollusca</taxon>
        <taxon>Gastropoda</taxon>
        <taxon>Heterobranchia</taxon>
        <taxon>Euthyneura</taxon>
        <taxon>Panpulmonata</taxon>
        <taxon>Sacoglossa</taxon>
        <taxon>Placobranchoidea</taxon>
        <taxon>Plakobranchidae</taxon>
        <taxon>Elysia</taxon>
    </lineage>
</organism>
<protein>
    <submittedName>
        <fullName evidence="3">Uncharacterized protein</fullName>
    </submittedName>
</protein>
<dbReference type="EMBL" id="JAWDGP010003049">
    <property type="protein sequence ID" value="KAK3777965.1"/>
    <property type="molecule type" value="Genomic_DNA"/>
</dbReference>
<evidence type="ECO:0000313" key="3">
    <source>
        <dbReference type="EMBL" id="KAK3777965.1"/>
    </source>
</evidence>
<keyword evidence="4" id="KW-1185">Reference proteome</keyword>
<keyword evidence="2" id="KW-0472">Membrane</keyword>
<name>A0AAE0ZYM9_9GAST</name>
<comment type="caution">
    <text evidence="3">The sequence shown here is derived from an EMBL/GenBank/DDBJ whole genome shotgun (WGS) entry which is preliminary data.</text>
</comment>
<evidence type="ECO:0000256" key="1">
    <source>
        <dbReference type="SAM" id="MobiDB-lite"/>
    </source>
</evidence>
<proteinExistence type="predicted"/>
<reference evidence="3" key="1">
    <citation type="journal article" date="2023" name="G3 (Bethesda)">
        <title>A reference genome for the long-term kleptoplast-retaining sea slug Elysia crispata morphotype clarki.</title>
        <authorList>
            <person name="Eastman K.E."/>
            <person name="Pendleton A.L."/>
            <person name="Shaikh M.A."/>
            <person name="Suttiyut T."/>
            <person name="Ogas R."/>
            <person name="Tomko P."/>
            <person name="Gavelis G."/>
            <person name="Widhalm J.R."/>
            <person name="Wisecaver J.H."/>
        </authorList>
    </citation>
    <scope>NUCLEOTIDE SEQUENCE</scope>
    <source>
        <strain evidence="3">ECLA1</strain>
    </source>
</reference>
<keyword evidence="2" id="KW-0812">Transmembrane</keyword>
<dbReference type="AlphaFoldDB" id="A0AAE0ZYM9"/>
<dbReference type="Proteomes" id="UP001283361">
    <property type="component" value="Unassembled WGS sequence"/>
</dbReference>
<feature type="transmembrane region" description="Helical" evidence="2">
    <location>
        <begin position="55"/>
        <end position="77"/>
    </location>
</feature>